<dbReference type="PANTHER" id="PTHR13947:SF37">
    <property type="entry name" value="LD18367P"/>
    <property type="match status" value="1"/>
</dbReference>
<dbReference type="Proteomes" id="UP000002297">
    <property type="component" value="Chromosome"/>
</dbReference>
<dbReference type="Pfam" id="PF00583">
    <property type="entry name" value="Acetyltransf_1"/>
    <property type="match status" value="1"/>
</dbReference>
<dbReference type="SUPFAM" id="SSF55729">
    <property type="entry name" value="Acyl-CoA N-acyltransferases (Nat)"/>
    <property type="match status" value="1"/>
</dbReference>
<protein>
    <submittedName>
        <fullName evidence="3">Acetyltransferase, GNAT family protein</fullName>
    </submittedName>
</protein>
<dbReference type="EMBL" id="CP002046">
    <property type="protein sequence ID" value="EAP86918.1"/>
    <property type="molecule type" value="Genomic_DNA"/>
</dbReference>
<dbReference type="AlphaFoldDB" id="A3UAT2"/>
<dbReference type="InterPro" id="IPR050769">
    <property type="entry name" value="NAT_camello-type"/>
</dbReference>
<dbReference type="KEGG" id="cat:CA2559_12798"/>
<dbReference type="eggNOG" id="COG0456">
    <property type="taxonomic scope" value="Bacteria"/>
</dbReference>
<keyword evidence="4" id="KW-1185">Reference proteome</keyword>
<dbReference type="OrthoDB" id="9792929at2"/>
<proteinExistence type="predicted"/>
<evidence type="ECO:0000259" key="2">
    <source>
        <dbReference type="PROSITE" id="PS51186"/>
    </source>
</evidence>
<dbReference type="GeneID" id="89454273"/>
<feature type="domain" description="N-acetyltransferase" evidence="2">
    <location>
        <begin position="1"/>
        <end position="149"/>
    </location>
</feature>
<accession>A3UAT2</accession>
<dbReference type="PROSITE" id="PS51186">
    <property type="entry name" value="GNAT"/>
    <property type="match status" value="1"/>
</dbReference>
<dbReference type="STRING" id="216432.CA2559_12798"/>
<name>A3UAT2_CROAH</name>
<dbReference type="InterPro" id="IPR000182">
    <property type="entry name" value="GNAT_dom"/>
</dbReference>
<sequence>MITRRAYVEDINQLAPLFDAYRIFYKQDSDIKGAKAFLMSRFNLKDSVIFIAIVNQNIVGFTQLYPSFSSVKMQRTFILNDLYVSETHRKNGVGELLLNTAKKFCETEQARGLTLETDINNPAQHLYERLGWKKDTDVLHYTWELNKEV</sequence>
<gene>
    <name evidence="3" type="ordered locus">CA2559_12798</name>
</gene>
<evidence type="ECO:0000256" key="1">
    <source>
        <dbReference type="ARBA" id="ARBA00022679"/>
    </source>
</evidence>
<reference evidence="3 4" key="1">
    <citation type="journal article" date="2010" name="J. Bacteriol.">
        <title>The complete genome sequence of Croceibacter atlanticus HTCC2559T.</title>
        <authorList>
            <person name="Oh H.M."/>
            <person name="Kang I."/>
            <person name="Ferriera S."/>
            <person name="Giovannoni S.J."/>
            <person name="Cho J.C."/>
        </authorList>
    </citation>
    <scope>NUCLEOTIDE SEQUENCE [LARGE SCALE GENOMIC DNA]</scope>
    <source>
        <strain evidence="4">ATCC BAA-628 / HTCC2559 / KCTC 12090</strain>
    </source>
</reference>
<dbReference type="Gene3D" id="3.40.630.30">
    <property type="match status" value="1"/>
</dbReference>
<keyword evidence="1 3" id="KW-0808">Transferase</keyword>
<dbReference type="HOGENOM" id="CLU_013985_34_9_10"/>
<evidence type="ECO:0000313" key="3">
    <source>
        <dbReference type="EMBL" id="EAP86918.1"/>
    </source>
</evidence>
<dbReference type="CDD" id="cd04301">
    <property type="entry name" value="NAT_SF"/>
    <property type="match status" value="1"/>
</dbReference>
<dbReference type="RefSeq" id="WP_013188299.1">
    <property type="nucleotide sequence ID" value="NC_014230.1"/>
</dbReference>
<dbReference type="InterPro" id="IPR016181">
    <property type="entry name" value="Acyl_CoA_acyltransferase"/>
</dbReference>
<organism evidence="3 4">
    <name type="scientific">Croceibacter atlanticus (strain ATCC BAA-628 / JCM 21780 / CIP 108009 / IAM 15332 / KCTC 12090 / HTCC2559)</name>
    <dbReference type="NCBI Taxonomy" id="216432"/>
    <lineage>
        <taxon>Bacteria</taxon>
        <taxon>Pseudomonadati</taxon>
        <taxon>Bacteroidota</taxon>
        <taxon>Flavobacteriia</taxon>
        <taxon>Flavobacteriales</taxon>
        <taxon>Flavobacteriaceae</taxon>
        <taxon>Croceibacter</taxon>
    </lineage>
</organism>
<evidence type="ECO:0000313" key="4">
    <source>
        <dbReference type="Proteomes" id="UP000002297"/>
    </source>
</evidence>
<dbReference type="PANTHER" id="PTHR13947">
    <property type="entry name" value="GNAT FAMILY N-ACETYLTRANSFERASE"/>
    <property type="match status" value="1"/>
</dbReference>
<dbReference type="GO" id="GO:0008080">
    <property type="term" value="F:N-acetyltransferase activity"/>
    <property type="evidence" value="ECO:0007669"/>
    <property type="project" value="InterPro"/>
</dbReference>